<dbReference type="GO" id="GO:0009190">
    <property type="term" value="P:cyclic nucleotide biosynthetic process"/>
    <property type="evidence" value="ECO:0007669"/>
    <property type="project" value="InterPro"/>
</dbReference>
<dbReference type="GO" id="GO:0005524">
    <property type="term" value="F:ATP binding"/>
    <property type="evidence" value="ECO:0007669"/>
    <property type="project" value="InterPro"/>
</dbReference>
<feature type="compositionally biased region" description="Polar residues" evidence="2">
    <location>
        <begin position="44"/>
        <end position="60"/>
    </location>
</feature>
<dbReference type="PROSITE" id="PS00109">
    <property type="entry name" value="PROTEIN_KINASE_TYR"/>
    <property type="match status" value="1"/>
</dbReference>
<reference evidence="5 6" key="1">
    <citation type="journal article" date="2018" name="BMC Genomics">
        <title>The genome of Naegleria lovaniensis, the basis for a comparative approach to unravel pathogenicity factors of the human pathogenic amoeba N. fowleri.</title>
        <authorList>
            <person name="Liechti N."/>
            <person name="Schurch N."/>
            <person name="Bruggmann R."/>
            <person name="Wittwer M."/>
        </authorList>
    </citation>
    <scope>NUCLEOTIDE SEQUENCE [LARGE SCALE GENOMIC DNA]</scope>
    <source>
        <strain evidence="5 6">ATCC 30569</strain>
    </source>
</reference>
<feature type="region of interest" description="Disordered" evidence="2">
    <location>
        <begin position="21"/>
        <end position="68"/>
    </location>
</feature>
<gene>
    <name evidence="5" type="ORF">C9374_004727</name>
</gene>
<dbReference type="InterPro" id="IPR027417">
    <property type="entry name" value="P-loop_NTPase"/>
</dbReference>
<dbReference type="Gene3D" id="3.40.50.300">
    <property type="entry name" value="P-loop containing nucleotide triphosphate hydrolases"/>
    <property type="match status" value="1"/>
</dbReference>
<evidence type="ECO:0000259" key="3">
    <source>
        <dbReference type="PROSITE" id="PS50011"/>
    </source>
</evidence>
<dbReference type="SUPFAM" id="SSF55073">
    <property type="entry name" value="Nucleotide cyclase"/>
    <property type="match status" value="1"/>
</dbReference>
<dbReference type="PANTHER" id="PTHR43642">
    <property type="entry name" value="HYBRID SIGNAL TRANSDUCTION HISTIDINE KINASE G"/>
    <property type="match status" value="1"/>
</dbReference>
<evidence type="ECO:0000256" key="2">
    <source>
        <dbReference type="SAM" id="MobiDB-lite"/>
    </source>
</evidence>
<keyword evidence="6" id="KW-1185">Reference proteome</keyword>
<dbReference type="Proteomes" id="UP000816034">
    <property type="component" value="Unassembled WGS sequence"/>
</dbReference>
<dbReference type="InterPro" id="IPR029787">
    <property type="entry name" value="Nucleotide_cyclase"/>
</dbReference>
<dbReference type="SUPFAM" id="SSF52540">
    <property type="entry name" value="P-loop containing nucleoside triphosphate hydrolases"/>
    <property type="match status" value="1"/>
</dbReference>
<dbReference type="GO" id="GO:0016020">
    <property type="term" value="C:membrane"/>
    <property type="evidence" value="ECO:0007669"/>
    <property type="project" value="UniProtKB-SubCell"/>
</dbReference>
<evidence type="ECO:0000313" key="6">
    <source>
        <dbReference type="Proteomes" id="UP000816034"/>
    </source>
</evidence>
<organism evidence="5 6">
    <name type="scientific">Naegleria lovaniensis</name>
    <name type="common">Amoeba</name>
    <dbReference type="NCBI Taxonomy" id="51637"/>
    <lineage>
        <taxon>Eukaryota</taxon>
        <taxon>Discoba</taxon>
        <taxon>Heterolobosea</taxon>
        <taxon>Tetramitia</taxon>
        <taxon>Eutetramitia</taxon>
        <taxon>Vahlkampfiidae</taxon>
        <taxon>Naegleria</taxon>
    </lineage>
</organism>
<feature type="domain" description="Protein kinase" evidence="3">
    <location>
        <begin position="97"/>
        <end position="413"/>
    </location>
</feature>
<dbReference type="InterPro" id="IPR041664">
    <property type="entry name" value="AAA_16"/>
</dbReference>
<protein>
    <recommendedName>
        <fullName evidence="7">Guanylate cyclase</fullName>
    </recommendedName>
</protein>
<evidence type="ECO:0000256" key="1">
    <source>
        <dbReference type="ARBA" id="ARBA00004167"/>
    </source>
</evidence>
<dbReference type="Pfam" id="PF00211">
    <property type="entry name" value="Guanylate_cyc"/>
    <property type="match status" value="1"/>
</dbReference>
<sequence>MPALTPEELLPLAVSYSSTMAAVHHQQQQQHGNDQTQQTTNTTPSHINKNISNDETSFQQSEDDGQSRTDLARTISALPNNHQQPIEKVSIPNLPTFFTPCLLKNQTSPIIHYDRDRSMIITCKYTPQNYKTYISLPLNKDDTVYCVKVAMTTSAVPQLETDAEIAQYLQKHLEQTDIVPHVFTYISDYLILVREFVNGVSFRHFIDNNSELDLVNCDSTLRQTRLERILEIAIQMCSAIDQMHVARVCHCDLRPENLIYDIEHSCVKLIDFGQAVFLPLNNPYIFTDRPVGSFLYMPPEATGKISKPLGFHCDIYSFGFVLFEMFAKEHPFKTGSNNKVKSTADYMYYHITQQPESLVNVLKRKIMLSDDQADQLFAQSIHALSLVISMMVRKPIEKRYISIEGVKQDLKWILQHIQTNDLSALANFTPAQFDIQTTINIPYVVYGREEMIQHLYGALKEMENSSLPKLILVRGYSGIGKSCLVHEFRIKYHEFIIESVLGESEQFITEFTSQLTSLLGRIQIEMLCNSVPNFSCLLPAQKRTNGMTQQVREDTIQMFAQAVIFLMQVFSQKKNKRLCIFLDDLQWTDFESMKLLKEMIGLGSCETIPFLLIGAFRDNEVYGSTLHPLQTFIESIRPLTSITEVEVKELTEDSCNLLVAESLKRSLQDTTNLTNILFSKTKGNPFFLKQLLASLFGEGKIYFNRKLNQLTWSIEDIEKAPYALNVVDFLLLQLNNLQVETRKALAFASCIGNSFSLSQLCDLLNSKQMEYSILGLKDIVAQAITQGWISYVDSHTLQFNHDRLQQAANESVSENTRNYIHYSFGKYLLKHKSDKSLDEIIFDIVAHLNYRAKDSKIIEREDKRRLLLDLNTRAAKKAITTCAMEQAQSFVRTAMDLLQYETDIWEGPLYNTAFDLLIARGNCEYVKNIELAIETFNSLIQKSKTRSHLYEACYYTSMAYVALGEFEKVFDMFKNHIFPIHDELKFLSFQVDEEQLKTFIFNKMNHLKHDLLQTFKSKQDVLELPDMSDLEQMNFINMLGMSIPAIYVMKVPFSPYIYMITLLVSTETVLQYEEAFLVTLKAGNKDVGAFVILFYPYFHFFEANGDMKTSISLSLKSIELFKQMGNIGMIDAGMMQLEMKRVLCGESEKFEPAYCMDVLNQPFFSQFHYVFKGISYYFQRNITEAFDALEKAYELRASTDSLDEVLERCDTLMEFALQTMEKLSQTNPLLYQCCYELLKAETLYCKNVRYSTQSDTREIISSLNRCLKHALQDRNLFILKLANWRTGVLYKNLGMEDCVSGRYFSLAYDQYNTMGITVMATHIWENYRTQIEEYYRQVSNQSVPSSVLLDTSETPSSYDEASLYSLNTSLKASNDLDLKEIFISVLPLLREQTNSSRCCLILKRNSILYVDAESTEIEVDDEHVATVKPYEHLRLDQVPHESMLPLKLIYRTLRTKSEQIYPTEGIEKVEIYFEKNQVSTAMCVPIIRDRSSIGCIYLEQKKINHVFSMETIKIAKLILSISMDNVEIFSSINKSYARFLPSEFLKILGKTHVTKVELGDAISKEMTVLFADIMGFTELMENFTAKHGFRFINRLLIELAPPVRKFGGFIHKILGDAIVALFSDAQSAVNAAMDMISNLDNFNRNNMSNIKIGIGLSKGLLNIGTIGYDYRLDSTIISDTIAIADWCQTMTRLFHSSILATENVVKSMSSDDDTSKKTIVTYVGKFVFKENEPAWNLHDIKSKHWKHVCFETAHEQTHLSQMISSFQSRDFTTCSHLAGKLVKSKSSFAVALSRKYLENCSLNTNEPLSASWSGEIRLS</sequence>
<feature type="domain" description="Guanylate cyclase" evidence="4">
    <location>
        <begin position="1567"/>
        <end position="1688"/>
    </location>
</feature>
<dbReference type="InterPro" id="IPR011009">
    <property type="entry name" value="Kinase-like_dom_sf"/>
</dbReference>
<evidence type="ECO:0000259" key="4">
    <source>
        <dbReference type="PROSITE" id="PS50125"/>
    </source>
</evidence>
<dbReference type="GO" id="GO:0004672">
    <property type="term" value="F:protein kinase activity"/>
    <property type="evidence" value="ECO:0007669"/>
    <property type="project" value="InterPro"/>
</dbReference>
<dbReference type="InterPro" id="IPR000719">
    <property type="entry name" value="Prot_kinase_dom"/>
</dbReference>
<dbReference type="Gene3D" id="3.30.70.1230">
    <property type="entry name" value="Nucleotide cyclase"/>
    <property type="match status" value="1"/>
</dbReference>
<dbReference type="InterPro" id="IPR029016">
    <property type="entry name" value="GAF-like_dom_sf"/>
</dbReference>
<proteinExistence type="predicted"/>
<dbReference type="PROSITE" id="PS50125">
    <property type="entry name" value="GUANYLATE_CYCLASE_2"/>
    <property type="match status" value="1"/>
</dbReference>
<dbReference type="InterPro" id="IPR008266">
    <property type="entry name" value="Tyr_kinase_AS"/>
</dbReference>
<dbReference type="RefSeq" id="XP_044548439.1">
    <property type="nucleotide sequence ID" value="XM_044694398.1"/>
</dbReference>
<dbReference type="InterPro" id="IPR001054">
    <property type="entry name" value="A/G_cyclase"/>
</dbReference>
<dbReference type="SUPFAM" id="SSF56112">
    <property type="entry name" value="Protein kinase-like (PK-like)"/>
    <property type="match status" value="1"/>
</dbReference>
<dbReference type="Pfam" id="PF13191">
    <property type="entry name" value="AAA_16"/>
    <property type="match status" value="1"/>
</dbReference>
<dbReference type="PROSITE" id="PS50011">
    <property type="entry name" value="PROTEIN_KINASE_DOM"/>
    <property type="match status" value="1"/>
</dbReference>
<evidence type="ECO:0000313" key="5">
    <source>
        <dbReference type="EMBL" id="KAG2382760.1"/>
    </source>
</evidence>
<dbReference type="PANTHER" id="PTHR43642:SF1">
    <property type="entry name" value="HYBRID SIGNAL TRANSDUCTION HISTIDINE KINASE G"/>
    <property type="match status" value="1"/>
</dbReference>
<dbReference type="Gene3D" id="1.10.510.10">
    <property type="entry name" value="Transferase(Phosphotransferase) domain 1"/>
    <property type="match status" value="1"/>
</dbReference>
<dbReference type="SMART" id="SM00220">
    <property type="entry name" value="S_TKc"/>
    <property type="match status" value="1"/>
</dbReference>
<accession>A0AA88KKM8</accession>
<name>A0AA88KKM8_NAELO</name>
<evidence type="ECO:0008006" key="7">
    <source>
        <dbReference type="Google" id="ProtNLM"/>
    </source>
</evidence>
<dbReference type="SUPFAM" id="SSF55781">
    <property type="entry name" value="GAF domain-like"/>
    <property type="match status" value="1"/>
</dbReference>
<comment type="caution">
    <text evidence="5">The sequence shown here is derived from an EMBL/GenBank/DDBJ whole genome shotgun (WGS) entry which is preliminary data.</text>
</comment>
<comment type="subcellular location">
    <subcellularLocation>
        <location evidence="1">Membrane</location>
        <topology evidence="1">Single-pass membrane protein</topology>
    </subcellularLocation>
</comment>
<feature type="compositionally biased region" description="Low complexity" evidence="2">
    <location>
        <begin position="24"/>
        <end position="43"/>
    </location>
</feature>
<dbReference type="CDD" id="cd07302">
    <property type="entry name" value="CHD"/>
    <property type="match status" value="1"/>
</dbReference>
<dbReference type="GO" id="GO:0035556">
    <property type="term" value="P:intracellular signal transduction"/>
    <property type="evidence" value="ECO:0007669"/>
    <property type="project" value="InterPro"/>
</dbReference>
<dbReference type="EMBL" id="PYSW02000022">
    <property type="protein sequence ID" value="KAG2382760.1"/>
    <property type="molecule type" value="Genomic_DNA"/>
</dbReference>
<dbReference type="InterPro" id="IPR053159">
    <property type="entry name" value="Hybrid_Histidine_Kinase"/>
</dbReference>
<dbReference type="Pfam" id="PF00069">
    <property type="entry name" value="Pkinase"/>
    <property type="match status" value="1"/>
</dbReference>
<dbReference type="GeneID" id="68097182"/>
<dbReference type="Gene3D" id="3.30.450.40">
    <property type="match status" value="1"/>
</dbReference>